<proteinExistence type="inferred from homology"/>
<dbReference type="InterPro" id="IPR015590">
    <property type="entry name" value="Aldehyde_DH_dom"/>
</dbReference>
<evidence type="ECO:0000256" key="4">
    <source>
        <dbReference type="PIRSR" id="PIRSR036492-1"/>
    </source>
</evidence>
<dbReference type="PROSITE" id="PS00070">
    <property type="entry name" value="ALDEHYDE_DEHYDR_CYS"/>
    <property type="match status" value="1"/>
</dbReference>
<dbReference type="FunFam" id="3.40.309.10:FF:000004">
    <property type="entry name" value="Succinate-semialdehyde dehydrogenase I"/>
    <property type="match status" value="1"/>
</dbReference>
<dbReference type="PIRSF" id="PIRSF036492">
    <property type="entry name" value="ALDH"/>
    <property type="match status" value="1"/>
</dbReference>
<dbReference type="InterPro" id="IPR016163">
    <property type="entry name" value="Ald_DH_C"/>
</dbReference>
<dbReference type="RefSeq" id="WP_026685137.1">
    <property type="nucleotide sequence ID" value="NZ_JAFMQA010000020.1"/>
</dbReference>
<dbReference type="PATRIC" id="fig|1398.22.peg.1233"/>
<feature type="active site" evidence="4">
    <location>
        <position position="247"/>
    </location>
</feature>
<dbReference type="Proteomes" id="UP000070376">
    <property type="component" value="Unassembled WGS sequence"/>
</dbReference>
<name>A0A133KUW0_HEYCO</name>
<dbReference type="Gene3D" id="3.40.309.10">
    <property type="entry name" value="Aldehyde Dehydrogenase, Chain A, domain 2"/>
    <property type="match status" value="1"/>
</dbReference>
<dbReference type="InterPro" id="IPR016161">
    <property type="entry name" value="Ald_DH/histidinol_DH"/>
</dbReference>
<dbReference type="NCBIfam" id="TIGR01780">
    <property type="entry name" value="SSADH"/>
    <property type="match status" value="1"/>
</dbReference>
<dbReference type="FunFam" id="3.40.605.10:FF:000005">
    <property type="entry name" value="Succinate-semialdehyde dehydrogenase I"/>
    <property type="match status" value="1"/>
</dbReference>
<evidence type="ECO:0000256" key="1">
    <source>
        <dbReference type="ARBA" id="ARBA00009986"/>
    </source>
</evidence>
<comment type="similarity">
    <text evidence="1 3">Belongs to the aldehyde dehydrogenase family.</text>
</comment>
<dbReference type="PANTHER" id="PTHR43353:SF5">
    <property type="entry name" value="SUCCINATE-SEMIALDEHYDE DEHYDROGENASE, MITOCHONDRIAL"/>
    <property type="match status" value="1"/>
</dbReference>
<dbReference type="GO" id="GO:0004777">
    <property type="term" value="F:succinate-semialdehyde dehydrogenase (NAD+) activity"/>
    <property type="evidence" value="ECO:0007669"/>
    <property type="project" value="TreeGrafter"/>
</dbReference>
<feature type="active site" evidence="4">
    <location>
        <position position="281"/>
    </location>
</feature>
<dbReference type="SUPFAM" id="SSF53720">
    <property type="entry name" value="ALDH-like"/>
    <property type="match status" value="1"/>
</dbReference>
<dbReference type="InterPro" id="IPR016160">
    <property type="entry name" value="Ald_DH_CS_CYS"/>
</dbReference>
<dbReference type="InterPro" id="IPR010102">
    <property type="entry name" value="Succ_semiAld_DH"/>
</dbReference>
<dbReference type="Gene3D" id="3.40.605.10">
    <property type="entry name" value="Aldehyde Dehydrogenase, Chain A, domain 1"/>
    <property type="match status" value="1"/>
</dbReference>
<reference evidence="7" key="1">
    <citation type="submission" date="2016-01" db="EMBL/GenBank/DDBJ databases">
        <authorList>
            <person name="Mitreva M."/>
            <person name="Pepin K.H."/>
            <person name="Mihindukulasuriya K.A."/>
            <person name="Fulton R."/>
            <person name="Fronick C."/>
            <person name="O'Laughlin M."/>
            <person name="Miner T."/>
            <person name="Herter B."/>
            <person name="Rosa B.A."/>
            <person name="Cordes M."/>
            <person name="Tomlinson C."/>
            <person name="Wollam A."/>
            <person name="Palsikar V.B."/>
            <person name="Mardis E.R."/>
            <person name="Wilson R.K."/>
        </authorList>
    </citation>
    <scope>NUCLEOTIDE SEQUENCE [LARGE SCALE GENOMIC DNA]</scope>
    <source>
        <strain evidence="7">GED7749B</strain>
    </source>
</reference>
<dbReference type="FunFam" id="3.40.605.10:FF:000026">
    <property type="entry name" value="Aldehyde dehydrogenase, putative"/>
    <property type="match status" value="1"/>
</dbReference>
<gene>
    <name evidence="6" type="ORF">HMPREF3213_01215</name>
</gene>
<comment type="caution">
    <text evidence="6">The sequence shown here is derived from an EMBL/GenBank/DDBJ whole genome shotgun (WGS) entry which is preliminary data.</text>
</comment>
<accession>A0A133KUW0</accession>
<dbReference type="EMBL" id="LRPN01000037">
    <property type="protein sequence ID" value="KWZ83439.1"/>
    <property type="molecule type" value="Genomic_DNA"/>
</dbReference>
<dbReference type="InterPro" id="IPR012394">
    <property type="entry name" value="Aldehyde_DH_NAD(P)"/>
</dbReference>
<dbReference type="AlphaFoldDB" id="A0A133KUW0"/>
<dbReference type="GO" id="GO:0006081">
    <property type="term" value="P:aldehyde metabolic process"/>
    <property type="evidence" value="ECO:0007669"/>
    <property type="project" value="InterPro"/>
</dbReference>
<feature type="domain" description="Aldehyde dehydrogenase" evidence="5">
    <location>
        <begin position="18"/>
        <end position="468"/>
    </location>
</feature>
<dbReference type="CDD" id="cd07103">
    <property type="entry name" value="ALDH_F5_SSADH_GabD"/>
    <property type="match status" value="1"/>
</dbReference>
<evidence type="ECO:0000256" key="2">
    <source>
        <dbReference type="ARBA" id="ARBA00023002"/>
    </source>
</evidence>
<evidence type="ECO:0000313" key="7">
    <source>
        <dbReference type="Proteomes" id="UP000070376"/>
    </source>
</evidence>
<evidence type="ECO:0000259" key="5">
    <source>
        <dbReference type="Pfam" id="PF00171"/>
    </source>
</evidence>
<keyword evidence="2 3" id="KW-0560">Oxidoreductase</keyword>
<dbReference type="GO" id="GO:0009450">
    <property type="term" value="P:gamma-aminobutyric acid catabolic process"/>
    <property type="evidence" value="ECO:0007669"/>
    <property type="project" value="InterPro"/>
</dbReference>
<sequence length="472" mass="50958">MEDYLMYLNGGWTGEGLPKIKVDNPASGEVIATIPKGGEKEAKLAVDAAHAAFPAWAALSAYERSAYLRTWFELIRQHENELARTMTIEQGKPLKEALGEMRYANGFIEWFAEEGKRVYGETIPASATNKRLFVHKQPVGVVAAITPWNFPAAMITRKVAPALAAGCTVVIKPAKQTPLTALKLAELAAKAGIPKGVMNVITGSAKEIGDTWLADERVRKLTFTGSTEIGKELMRGSADTVKKVSLELGGHAPVIITKHADLDKAAEGTVAAKFRNAGQTCVCSNRIYVQEEVYEAFTKKFTEKVKALRVGDGLAEGTDIGPLIDRNAVEKVEHHVKDAVEKGATVETGGSAKDGLFFEPTVISNVTDEMICMKEETFGPLAPVTKFTDIDEAIRRANDSIYGLAAYVFTENISEGIQIAEGLEYGIVGLNDGLPSTPQAPFGGFKQSGLGREGGRYGIEEFLEVKYISLGL</sequence>
<protein>
    <recommendedName>
        <fullName evidence="3">Aldehyde dehydrogenase</fullName>
    </recommendedName>
</protein>
<evidence type="ECO:0000256" key="3">
    <source>
        <dbReference type="PIRNR" id="PIRNR036492"/>
    </source>
</evidence>
<dbReference type="Pfam" id="PF00171">
    <property type="entry name" value="Aldedh"/>
    <property type="match status" value="1"/>
</dbReference>
<dbReference type="InterPro" id="IPR016162">
    <property type="entry name" value="Ald_DH_N"/>
</dbReference>
<dbReference type="PANTHER" id="PTHR43353">
    <property type="entry name" value="SUCCINATE-SEMIALDEHYDE DEHYDROGENASE, MITOCHONDRIAL"/>
    <property type="match status" value="1"/>
</dbReference>
<evidence type="ECO:0000313" key="6">
    <source>
        <dbReference type="EMBL" id="KWZ83439.1"/>
    </source>
</evidence>
<organism evidence="6 7">
    <name type="scientific">Heyndrickxia coagulans</name>
    <name type="common">Weizmannia coagulans</name>
    <dbReference type="NCBI Taxonomy" id="1398"/>
    <lineage>
        <taxon>Bacteria</taxon>
        <taxon>Bacillati</taxon>
        <taxon>Bacillota</taxon>
        <taxon>Bacilli</taxon>
        <taxon>Bacillales</taxon>
        <taxon>Bacillaceae</taxon>
        <taxon>Heyndrickxia</taxon>
    </lineage>
</organism>
<dbReference type="InterPro" id="IPR050740">
    <property type="entry name" value="Aldehyde_DH_Superfamily"/>
</dbReference>